<feature type="region of interest" description="Disordered" evidence="10">
    <location>
        <begin position="1"/>
        <end position="31"/>
    </location>
</feature>
<evidence type="ECO:0000256" key="4">
    <source>
        <dbReference type="ARBA" id="ARBA00022502"/>
    </source>
</evidence>
<keyword evidence="7 11" id="KW-1133">Transmembrane helix</keyword>
<evidence type="ECO:0000256" key="1">
    <source>
        <dbReference type="ARBA" id="ARBA00004477"/>
    </source>
</evidence>
<dbReference type="PANTHER" id="PTHR21072">
    <property type="entry name" value="GPI TRANSAMIDASE COMPONENT PIG-S"/>
    <property type="match status" value="1"/>
</dbReference>
<protein>
    <submittedName>
        <fullName evidence="12">GPI transamidase component PIG-S-like protein</fullName>
    </submittedName>
</protein>
<dbReference type="UniPathway" id="UPA00196"/>
<dbReference type="GO" id="GO:0042765">
    <property type="term" value="C:GPI-anchor transamidase complex"/>
    <property type="evidence" value="ECO:0007669"/>
    <property type="project" value="InterPro"/>
</dbReference>
<evidence type="ECO:0000256" key="11">
    <source>
        <dbReference type="SAM" id="Phobius"/>
    </source>
</evidence>
<comment type="pathway">
    <text evidence="2">Glycolipid biosynthesis; glycosylphosphatidylinositol-anchor biosynthesis.</text>
</comment>
<dbReference type="InterPro" id="IPR019540">
    <property type="entry name" value="PtdIno-glycan_biosynth_class_S"/>
</dbReference>
<dbReference type="GO" id="GO:0006506">
    <property type="term" value="P:GPI anchor biosynthetic process"/>
    <property type="evidence" value="ECO:0007669"/>
    <property type="project" value="UniProtKB-UniPathway"/>
</dbReference>
<proteinExistence type="inferred from homology"/>
<dbReference type="Proteomes" id="UP000616769">
    <property type="component" value="Unassembled WGS sequence"/>
</dbReference>
<keyword evidence="5 11" id="KW-0812">Transmembrane</keyword>
<evidence type="ECO:0000256" key="5">
    <source>
        <dbReference type="ARBA" id="ARBA00022692"/>
    </source>
</evidence>
<dbReference type="OrthoDB" id="28748at2759"/>
<evidence type="ECO:0000256" key="7">
    <source>
        <dbReference type="ARBA" id="ARBA00022989"/>
    </source>
</evidence>
<dbReference type="PANTHER" id="PTHR21072:SF13">
    <property type="entry name" value="GPI TRANSAMIDASE COMPONENT PIG-S"/>
    <property type="match status" value="1"/>
</dbReference>
<comment type="subcellular location">
    <subcellularLocation>
        <location evidence="1">Endoplasmic reticulum membrane</location>
        <topology evidence="1">Multi-pass membrane protein</topology>
    </subcellularLocation>
</comment>
<sequence length="606" mass="72016">MAELDNDGEDYHHGEKRNVNEPLDEDLPDSEQKNLTDRMKQLIEDLEKRSSETIHWNQFIASIFYLSVIVCIGIPIWLRTTTPERWPLPDISQLMVRSQTIAHHYKISIVILDLDDFDRFKINRDRLRQYLRVTYSRRINFDNSLSFQQEWNVREAFPFEKIKFKELLHRNHSTIGDFSEIDQSFSGAEIESKNAIIFFILPSRYLNKASSLMNVGRYRSIFIDPNHLDEHCRNRDADADLVYCLGDSINDKVIEIQSLVEHVYSRFKDDHQQNIALMLSKEFHLIFDIIFEKDEVSTEIDLDERNQRYKDFIERIDRLIETFYTHRFNFSEYFHLTFITQVLHFVFPNERFLQSKLMRSNETIAKERLLPLESIETILNKIESSRVEHDNEKSYHLVLYVRSESMKPLKFLDTNTNETSILISTPFRGSFLILNNLEDDLNEGFRRFVRNFFFLPKKFSFDNEFFTQLEIESIVHALIQRQILETLKSLESIEKLLIKVNNMVIEEKIATKIQSSLDRSMEAADYLQNQSNLLESYRRSSKSFHLSEEAFFDPSLLSLLYFPEDQKYAIYLPLFLPICIPLFNNLRFLFKTLIKLKSSPKTIKID</sequence>
<evidence type="ECO:0000313" key="13">
    <source>
        <dbReference type="Proteomes" id="UP000616769"/>
    </source>
</evidence>
<keyword evidence="6" id="KW-0256">Endoplasmic reticulum</keyword>
<reference evidence="12 13" key="1">
    <citation type="journal article" date="2015" name="Parasit. Vectors">
        <title>Draft genome of the scabies mite.</title>
        <authorList>
            <person name="Rider S.D.Jr."/>
            <person name="Morgan M.S."/>
            <person name="Arlian L.G."/>
        </authorList>
    </citation>
    <scope>NUCLEOTIDE SEQUENCE [LARGE SCALE GENOMIC DNA]</scope>
    <source>
        <strain evidence="12">Arlian Lab</strain>
    </source>
</reference>
<comment type="similarity">
    <text evidence="3">Belongs to the PIGS family.</text>
</comment>
<evidence type="ECO:0000313" key="12">
    <source>
        <dbReference type="EMBL" id="KPM06596.1"/>
    </source>
</evidence>
<accession>A0A132A6J1</accession>
<feature type="compositionally biased region" description="Basic and acidic residues" evidence="10">
    <location>
        <begin position="9"/>
        <end position="19"/>
    </location>
</feature>
<keyword evidence="9" id="KW-0325">Glycoprotein</keyword>
<dbReference type="GO" id="GO:0016255">
    <property type="term" value="P:attachment of GPI anchor to protein"/>
    <property type="evidence" value="ECO:0007669"/>
    <property type="project" value="InterPro"/>
</dbReference>
<evidence type="ECO:0000256" key="8">
    <source>
        <dbReference type="ARBA" id="ARBA00023136"/>
    </source>
</evidence>
<organism evidence="12 13">
    <name type="scientific">Sarcoptes scabiei</name>
    <name type="common">Itch mite</name>
    <name type="synonym">Acarus scabiei</name>
    <dbReference type="NCBI Taxonomy" id="52283"/>
    <lineage>
        <taxon>Eukaryota</taxon>
        <taxon>Metazoa</taxon>
        <taxon>Ecdysozoa</taxon>
        <taxon>Arthropoda</taxon>
        <taxon>Chelicerata</taxon>
        <taxon>Arachnida</taxon>
        <taxon>Acari</taxon>
        <taxon>Acariformes</taxon>
        <taxon>Sarcoptiformes</taxon>
        <taxon>Astigmata</taxon>
        <taxon>Psoroptidia</taxon>
        <taxon>Sarcoptoidea</taxon>
        <taxon>Sarcoptidae</taxon>
        <taxon>Sarcoptinae</taxon>
        <taxon>Sarcoptes</taxon>
    </lineage>
</organism>
<dbReference type="VEuPathDB" id="VectorBase:SSCA002823"/>
<comment type="caution">
    <text evidence="12">The sequence shown here is derived from an EMBL/GenBank/DDBJ whole genome shotgun (WGS) entry which is preliminary data.</text>
</comment>
<dbReference type="Pfam" id="PF10510">
    <property type="entry name" value="PIG-S"/>
    <property type="match status" value="1"/>
</dbReference>
<feature type="transmembrane region" description="Helical" evidence="11">
    <location>
        <begin position="59"/>
        <end position="78"/>
    </location>
</feature>
<dbReference type="EMBL" id="JXLN01010977">
    <property type="protein sequence ID" value="KPM06596.1"/>
    <property type="molecule type" value="Genomic_DNA"/>
</dbReference>
<evidence type="ECO:0000256" key="2">
    <source>
        <dbReference type="ARBA" id="ARBA00004687"/>
    </source>
</evidence>
<evidence type="ECO:0000256" key="6">
    <source>
        <dbReference type="ARBA" id="ARBA00022824"/>
    </source>
</evidence>
<evidence type="ECO:0000256" key="9">
    <source>
        <dbReference type="ARBA" id="ARBA00023180"/>
    </source>
</evidence>
<gene>
    <name evidence="12" type="ORF">QR98_0050730</name>
</gene>
<feature type="transmembrane region" description="Helical" evidence="11">
    <location>
        <begin position="568"/>
        <end position="590"/>
    </location>
</feature>
<name>A0A132A6J1_SARSC</name>
<evidence type="ECO:0000256" key="10">
    <source>
        <dbReference type="SAM" id="MobiDB-lite"/>
    </source>
</evidence>
<evidence type="ECO:0000256" key="3">
    <source>
        <dbReference type="ARBA" id="ARBA00005316"/>
    </source>
</evidence>
<dbReference type="AlphaFoldDB" id="A0A132A6J1"/>
<keyword evidence="4" id="KW-0337">GPI-anchor biosynthesis</keyword>
<keyword evidence="8 11" id="KW-0472">Membrane</keyword>